<dbReference type="GO" id="GO:0016491">
    <property type="term" value="F:oxidoreductase activity"/>
    <property type="evidence" value="ECO:0007669"/>
    <property type="project" value="InterPro"/>
</dbReference>
<dbReference type="InterPro" id="IPR002937">
    <property type="entry name" value="Amino_oxidase"/>
</dbReference>
<dbReference type="RefSeq" id="WP_232592109.1">
    <property type="nucleotide sequence ID" value="NZ_BSPD01000095.1"/>
</dbReference>
<evidence type="ECO:0000259" key="1">
    <source>
        <dbReference type="Pfam" id="PF01593"/>
    </source>
</evidence>
<dbReference type="EMBL" id="BSPD01000095">
    <property type="protein sequence ID" value="GLS27979.1"/>
    <property type="molecule type" value="Genomic_DNA"/>
</dbReference>
<dbReference type="InterPro" id="IPR050464">
    <property type="entry name" value="Zeta_carotene_desat/Oxidored"/>
</dbReference>
<accession>A0AA37WNJ1</accession>
<keyword evidence="3" id="KW-1185">Reference proteome</keyword>
<dbReference type="PANTHER" id="PTHR42923">
    <property type="entry name" value="PROTOPORPHYRINOGEN OXIDASE"/>
    <property type="match status" value="1"/>
</dbReference>
<dbReference type="Pfam" id="PF01593">
    <property type="entry name" value="Amino_oxidase"/>
    <property type="match status" value="1"/>
</dbReference>
<evidence type="ECO:0000313" key="2">
    <source>
        <dbReference type="EMBL" id="GLS27979.1"/>
    </source>
</evidence>
<evidence type="ECO:0000313" key="3">
    <source>
        <dbReference type="Proteomes" id="UP001156870"/>
    </source>
</evidence>
<dbReference type="InterPro" id="IPR036188">
    <property type="entry name" value="FAD/NAD-bd_sf"/>
</dbReference>
<proteinExistence type="predicted"/>
<dbReference type="SUPFAM" id="SSF51905">
    <property type="entry name" value="FAD/NAD(P)-binding domain"/>
    <property type="match status" value="1"/>
</dbReference>
<dbReference type="Gene3D" id="3.50.50.60">
    <property type="entry name" value="FAD/NAD(P)-binding domain"/>
    <property type="match status" value="1"/>
</dbReference>
<dbReference type="AlphaFoldDB" id="A0AA37WNJ1"/>
<reference evidence="2 3" key="1">
    <citation type="journal article" date="2014" name="Int. J. Syst. Evol. Microbiol.">
        <title>Complete genome sequence of Corynebacterium casei LMG S-19264T (=DSM 44701T), isolated from a smear-ripened cheese.</title>
        <authorList>
            <consortium name="US DOE Joint Genome Institute (JGI-PGF)"/>
            <person name="Walter F."/>
            <person name="Albersmeier A."/>
            <person name="Kalinowski J."/>
            <person name="Ruckert C."/>
        </authorList>
    </citation>
    <scope>NUCLEOTIDE SEQUENCE [LARGE SCALE GENOMIC DNA]</scope>
    <source>
        <strain evidence="2 3">NBRC 110095</strain>
    </source>
</reference>
<comment type="caution">
    <text evidence="2">The sequence shown here is derived from an EMBL/GenBank/DDBJ whole genome shotgun (WGS) entry which is preliminary data.</text>
</comment>
<feature type="domain" description="Amine oxidase" evidence="1">
    <location>
        <begin position="28"/>
        <end position="444"/>
    </location>
</feature>
<name>A0AA37WNJ1_9GAMM</name>
<dbReference type="PANTHER" id="PTHR42923:SF17">
    <property type="entry name" value="AMINE OXIDASE DOMAIN-CONTAINING PROTEIN"/>
    <property type="match status" value="1"/>
</dbReference>
<sequence length="469" mass="52984">MPSIDTGLNPTESPSLSRKRIAIVGSGISGLASAYYLHKEHDITLFEAESRLGGHTATVDVSVNGEDYAIDTGFIVFNDWTYPLFKQLLAEIGVAYQPTSMGFSVSCQLSGLEYSGENLKTLFAQKRNIFSLKHWGMLRDIVRFNRESVEAFVAGQLPPEMTVKEYLKVNHYGRRFSEHYLVPMAAAIWSKSSQAVYDMPIHFFVQFFKNHGLLSVNDRPQWHVIKGGSRSYIEPLTRGFQHQIRLSSPVQRIIRHQDGVTLEYASTASPSSQLKREEFDEVILACHSNTALRLLGDPTEKERSILGAIEYQDNEVVLHTDTALLPKRKSVWSSWNYLLTKDYTSADFSQSRAVLTYDMNILQGIDSDNTFCVTLNHTDAIDPRKILGTFHYAHPVFTLDAIAAQQQWHEINGVNKTWFCGAYWRNGFHEDGVFSAKRVSDVILRGLSSHLSLKPDPLKHSSIVEMESL</sequence>
<gene>
    <name evidence="2" type="ORF">GCM10007877_36980</name>
</gene>
<organism evidence="2 3">
    <name type="scientific">Marinibactrum halimedae</name>
    <dbReference type="NCBI Taxonomy" id="1444977"/>
    <lineage>
        <taxon>Bacteria</taxon>
        <taxon>Pseudomonadati</taxon>
        <taxon>Pseudomonadota</taxon>
        <taxon>Gammaproteobacteria</taxon>
        <taxon>Cellvibrionales</taxon>
        <taxon>Cellvibrionaceae</taxon>
        <taxon>Marinibactrum</taxon>
    </lineage>
</organism>
<protein>
    <submittedName>
        <fullName evidence="2">Amine oxidase</fullName>
    </submittedName>
</protein>
<dbReference type="Proteomes" id="UP001156870">
    <property type="component" value="Unassembled WGS sequence"/>
</dbReference>